<keyword evidence="3" id="KW-1185">Reference proteome</keyword>
<evidence type="ECO:0000313" key="3">
    <source>
        <dbReference type="Proteomes" id="UP001472866"/>
    </source>
</evidence>
<proteinExistence type="predicted"/>
<feature type="region of interest" description="Disordered" evidence="1">
    <location>
        <begin position="281"/>
        <end position="303"/>
    </location>
</feature>
<dbReference type="CDD" id="cd05483">
    <property type="entry name" value="retropepsin_like_bacteria"/>
    <property type="match status" value="1"/>
</dbReference>
<accession>A0AAX4PF01</accession>
<dbReference type="Pfam" id="PF13650">
    <property type="entry name" value="Asp_protease_2"/>
    <property type="match status" value="1"/>
</dbReference>
<keyword evidence="2" id="KW-0645">Protease</keyword>
<dbReference type="AlphaFoldDB" id="A0AAX4PF01"/>
<dbReference type="GO" id="GO:0008233">
    <property type="term" value="F:peptidase activity"/>
    <property type="evidence" value="ECO:0007669"/>
    <property type="project" value="UniProtKB-KW"/>
</dbReference>
<organism evidence="2 3">
    <name type="scientific">Chloropicon roscoffensis</name>
    <dbReference type="NCBI Taxonomy" id="1461544"/>
    <lineage>
        <taxon>Eukaryota</taxon>
        <taxon>Viridiplantae</taxon>
        <taxon>Chlorophyta</taxon>
        <taxon>Chloropicophyceae</taxon>
        <taxon>Chloropicales</taxon>
        <taxon>Chloropicaceae</taxon>
        <taxon>Chloropicon</taxon>
    </lineage>
</organism>
<protein>
    <submittedName>
        <fullName evidence="2">Aspartyl protease</fullName>
    </submittedName>
</protein>
<gene>
    <name evidence="2" type="ORF">HKI87_11g65020</name>
</gene>
<keyword evidence="2" id="KW-0378">Hydrolase</keyword>
<dbReference type="Proteomes" id="UP001472866">
    <property type="component" value="Chromosome 11"/>
</dbReference>
<name>A0AAX4PF01_9CHLO</name>
<dbReference type="EMBL" id="CP151511">
    <property type="protein sequence ID" value="WZN64945.1"/>
    <property type="molecule type" value="Genomic_DNA"/>
</dbReference>
<feature type="compositionally biased region" description="Low complexity" evidence="1">
    <location>
        <begin position="281"/>
        <end position="291"/>
    </location>
</feature>
<evidence type="ECO:0000313" key="2">
    <source>
        <dbReference type="EMBL" id="WZN64945.1"/>
    </source>
</evidence>
<dbReference type="SUPFAM" id="SSF50630">
    <property type="entry name" value="Acid proteases"/>
    <property type="match status" value="1"/>
</dbReference>
<dbReference type="Gene3D" id="2.40.70.10">
    <property type="entry name" value="Acid Proteases"/>
    <property type="match status" value="1"/>
</dbReference>
<sequence length="722" mass="78744">MMGGRIKMCHGGSRGTRCLGFGLPSSSRTTMGTALRTLAGLPSSSLQARSSPRLHRNNIPYSAAFASLQLRTNNSYCLYRGQEPAGRHKRAAPVNTFADRAATTASSGGGSGGERTTYLDYVLSNLTRTQLPFLSRLQDQPGDGSVEQNSENDGDAAAAAAAAACVLVEGQARHLGMPCEWTQRFHLKTGAFFEELKNEDMHVWWGFDGKDTTWEVDFSGLPSVLELDDRETSLLCTWIRNGCWLVPEIRNERLRIKLAEDEEEPEDWGLLREQSFGRASAAAGEEASTSGMPAEGKGAGRGRNTATLEVTLADGKVTARLEVCTDTWRPLDLTLPVCGDIEKTTYTDFVQMGPDGAVCYPKHTVQVASGGGKNEYWAERCEVERGAAMTAGAERFEVPEVPLFPPDTSFDPSAGGEFEYVQARSGHIVVKPKINGEAIPGMMILDTGASGFVITKQLADSLALDAFGELYVAGVTQKVRSQFRRAKTIQLGPVRMKDPLFMEMSIDGVVHGSPEPIVGILGYDFFRRCVVEMPPHQQQPVMRSGLVPSSYLPKPPRMTIKVHDPNEYEGEEGAVWRDLQLVANVPHIHATFRKDGKDGDEHSALFMLDSGAGGAGVMFHARASQEYELLDQSQLRRLESNTKSIRGIGGEASAGGMKVIEGQVRYLHVSGARFENVLSLIAMGGGFDLSLHTAGMICADLMTQCRVVFDYPRRRFAMIQED</sequence>
<evidence type="ECO:0000256" key="1">
    <source>
        <dbReference type="SAM" id="MobiDB-lite"/>
    </source>
</evidence>
<dbReference type="InterPro" id="IPR034122">
    <property type="entry name" value="Retropepsin-like_bacterial"/>
</dbReference>
<dbReference type="InterPro" id="IPR021109">
    <property type="entry name" value="Peptidase_aspartic_dom_sf"/>
</dbReference>
<dbReference type="GO" id="GO:0006508">
    <property type="term" value="P:proteolysis"/>
    <property type="evidence" value="ECO:0007669"/>
    <property type="project" value="UniProtKB-KW"/>
</dbReference>
<reference evidence="2 3" key="1">
    <citation type="submission" date="2024-03" db="EMBL/GenBank/DDBJ databases">
        <title>Complete genome sequence of the green alga Chloropicon roscoffensis RCC1871.</title>
        <authorList>
            <person name="Lemieux C."/>
            <person name="Pombert J.-F."/>
            <person name="Otis C."/>
            <person name="Turmel M."/>
        </authorList>
    </citation>
    <scope>NUCLEOTIDE SEQUENCE [LARGE SCALE GENOMIC DNA]</scope>
    <source>
        <strain evidence="2 3">RCC1871</strain>
    </source>
</reference>